<comment type="caution">
    <text evidence="1">The sequence shown here is derived from an EMBL/GenBank/DDBJ whole genome shotgun (WGS) entry which is preliminary data.</text>
</comment>
<sequence>MTQQDPLVIKSEGDKALEKGDLPLALKFYEEALAINSQFSGAYYQKGTVLLRMGKAIQAAAMYWQAYLFSEFKTDIGLMTAKTLAHANYSFSACKLFESFKMEEMDGESLAYYLYALRQQGRVKEAYSLFPHVNQFNTPKTSWARAIILLDLNKIEEARFLLEPLEQTDKDGHITILLHAVYLALNDKKAVKALLDRAIQRIPANDYFCCQRIAIDILDGLNKTPIDTYRSFKRFDLIDAADYLHKHSDKHLLHSGTTYQTFDLLAPQVHSKGLILEFGVRFGYSISHIAELFPKRKIFGFDSFQGLPEDWHHEKAGSYSTYGKIPSLANNVALIAGWFNETLPNFKKNHREPIAFMNIDCDLYSSTKLVFNELNSQIVPGTIIVFDEYIGNTNWRQDEFKAFQEWVKENKVEYRYLTASFYTKQVSVQILKRKSKT</sequence>
<evidence type="ECO:0000313" key="1">
    <source>
        <dbReference type="EMBL" id="PPK28765.1"/>
    </source>
</evidence>
<organism evidence="1 2">
    <name type="scientific">Legionella pneumophila</name>
    <dbReference type="NCBI Taxonomy" id="446"/>
    <lineage>
        <taxon>Bacteria</taxon>
        <taxon>Pseudomonadati</taxon>
        <taxon>Pseudomonadota</taxon>
        <taxon>Gammaproteobacteria</taxon>
        <taxon>Legionellales</taxon>
        <taxon>Legionellaceae</taxon>
        <taxon>Legionella</taxon>
    </lineage>
</organism>
<reference evidence="1 2" key="1">
    <citation type="submission" date="2018-02" db="EMBL/GenBank/DDBJ databases">
        <title>Draft genome sequences of four Legionella pneumophila clinical strains isolated in Ontario.</title>
        <authorList>
            <person name="Fortuna A."/>
            <person name="Ramnarine R."/>
            <person name="Li A."/>
            <person name="Frantz C."/>
            <person name="Mallo G."/>
        </authorList>
    </citation>
    <scope>NUCLEOTIDE SEQUENCE [LARGE SCALE GENOMIC DNA]</scope>
    <source>
        <strain evidence="1 2">LG61</strain>
    </source>
</reference>
<proteinExistence type="predicted"/>
<dbReference type="EMBL" id="PQWY01000021">
    <property type="protein sequence ID" value="PPK28765.1"/>
    <property type="molecule type" value="Genomic_DNA"/>
</dbReference>
<dbReference type="InterPro" id="IPR011990">
    <property type="entry name" value="TPR-like_helical_dom_sf"/>
</dbReference>
<dbReference type="PANTHER" id="PTHR40036:SF1">
    <property type="entry name" value="MACROCIN O-METHYLTRANSFERASE"/>
    <property type="match status" value="1"/>
</dbReference>
<accession>A0A2S6EUA8</accession>
<dbReference type="Gene3D" id="3.40.50.150">
    <property type="entry name" value="Vaccinia Virus protein VP39"/>
    <property type="match status" value="1"/>
</dbReference>
<dbReference type="InterPro" id="IPR008884">
    <property type="entry name" value="TylF_MeTrfase"/>
</dbReference>
<dbReference type="SUPFAM" id="SSF53335">
    <property type="entry name" value="S-adenosyl-L-methionine-dependent methyltransferases"/>
    <property type="match status" value="1"/>
</dbReference>
<dbReference type="Gene3D" id="1.25.40.10">
    <property type="entry name" value="Tetratricopeptide repeat domain"/>
    <property type="match status" value="1"/>
</dbReference>
<dbReference type="AlphaFoldDB" id="A0A2S6EUA8"/>
<dbReference type="Pfam" id="PF13578">
    <property type="entry name" value="Methyltransf_24"/>
    <property type="match status" value="1"/>
</dbReference>
<dbReference type="PANTHER" id="PTHR40036">
    <property type="entry name" value="MACROCIN O-METHYLTRANSFERASE"/>
    <property type="match status" value="1"/>
</dbReference>
<gene>
    <name evidence="1" type="ORF">C3928_15090</name>
</gene>
<dbReference type="OrthoDB" id="9799872at2"/>
<dbReference type="RefSeq" id="WP_027228748.1">
    <property type="nucleotide sequence ID" value="NZ_CP017601.1"/>
</dbReference>
<dbReference type="SUPFAM" id="SSF48452">
    <property type="entry name" value="TPR-like"/>
    <property type="match status" value="1"/>
</dbReference>
<protein>
    <submittedName>
        <fullName evidence="1">Uncharacterized protein</fullName>
    </submittedName>
</protein>
<dbReference type="InterPro" id="IPR029063">
    <property type="entry name" value="SAM-dependent_MTases_sf"/>
</dbReference>
<name>A0A2S6EUA8_LEGPN</name>
<evidence type="ECO:0000313" key="2">
    <source>
        <dbReference type="Proteomes" id="UP000239239"/>
    </source>
</evidence>
<dbReference type="Proteomes" id="UP000239239">
    <property type="component" value="Unassembled WGS sequence"/>
</dbReference>